<evidence type="ECO:0000256" key="7">
    <source>
        <dbReference type="ARBA" id="ARBA00023125"/>
    </source>
</evidence>
<feature type="domain" description="PHD-type" evidence="15">
    <location>
        <begin position="224"/>
        <end position="281"/>
    </location>
</feature>
<dbReference type="GO" id="GO:0010557">
    <property type="term" value="P:positive regulation of macromolecule biosynthetic process"/>
    <property type="evidence" value="ECO:0007669"/>
    <property type="project" value="UniProtKB-ARBA"/>
</dbReference>
<evidence type="ECO:0000259" key="15">
    <source>
        <dbReference type="PROSITE" id="PS50016"/>
    </source>
</evidence>
<comment type="similarity">
    <text evidence="2">Belongs to the PHD-associated homeobox family.</text>
</comment>
<evidence type="ECO:0000256" key="10">
    <source>
        <dbReference type="ARBA" id="ARBA00023242"/>
    </source>
</evidence>
<evidence type="ECO:0000256" key="2">
    <source>
        <dbReference type="ARBA" id="ARBA00007427"/>
    </source>
</evidence>
<dbReference type="PANTHER" id="PTHR12628:SF10">
    <property type="entry name" value="HOMEOBOX DOMAIN-CONTAINING PROTEIN"/>
    <property type="match status" value="1"/>
</dbReference>
<dbReference type="InterPro" id="IPR019787">
    <property type="entry name" value="Znf_PHD-finger"/>
</dbReference>
<dbReference type="InterPro" id="IPR001356">
    <property type="entry name" value="HD"/>
</dbReference>
<feature type="compositionally biased region" description="Basic residues" evidence="14">
    <location>
        <begin position="118"/>
        <end position="128"/>
    </location>
</feature>
<feature type="region of interest" description="Disordered" evidence="14">
    <location>
        <begin position="1"/>
        <end position="135"/>
    </location>
</feature>
<evidence type="ECO:0000256" key="9">
    <source>
        <dbReference type="ARBA" id="ARBA00023163"/>
    </source>
</evidence>
<dbReference type="InterPro" id="IPR045876">
    <property type="entry name" value="PRHA-like_PHD-finger"/>
</dbReference>
<dbReference type="GO" id="GO:0006355">
    <property type="term" value="P:regulation of DNA-templated transcription"/>
    <property type="evidence" value="ECO:0007669"/>
    <property type="project" value="UniProtKB-ARBA"/>
</dbReference>
<dbReference type="Proteomes" id="UP001567538">
    <property type="component" value="Unassembled WGS sequence"/>
</dbReference>
<feature type="region of interest" description="Disordered" evidence="14">
    <location>
        <begin position="319"/>
        <end position="362"/>
    </location>
</feature>
<dbReference type="EMBL" id="JBEAFC010000007">
    <property type="protein sequence ID" value="KAL1549529.1"/>
    <property type="molecule type" value="Genomic_DNA"/>
</dbReference>
<keyword evidence="7 11" id="KW-0238">DNA-binding</keyword>
<feature type="compositionally biased region" description="Polar residues" evidence="14">
    <location>
        <begin position="343"/>
        <end position="362"/>
    </location>
</feature>
<evidence type="ECO:0000313" key="17">
    <source>
        <dbReference type="EMBL" id="KAL1549529.1"/>
    </source>
</evidence>
<keyword evidence="18" id="KW-1185">Reference proteome</keyword>
<feature type="DNA-binding region" description="Homeobox" evidence="11">
    <location>
        <begin position="482"/>
        <end position="541"/>
    </location>
</feature>
<dbReference type="Pfam" id="PF00628">
    <property type="entry name" value="PHD"/>
    <property type="match status" value="1"/>
</dbReference>
<evidence type="ECO:0000256" key="12">
    <source>
        <dbReference type="PROSITE-ProRule" id="PRU00146"/>
    </source>
</evidence>
<evidence type="ECO:0000256" key="6">
    <source>
        <dbReference type="ARBA" id="ARBA00023015"/>
    </source>
</evidence>
<dbReference type="InterPro" id="IPR009057">
    <property type="entry name" value="Homeodomain-like_sf"/>
</dbReference>
<dbReference type="CDD" id="cd15504">
    <property type="entry name" value="PHD_PRHA_like"/>
    <property type="match status" value="1"/>
</dbReference>
<dbReference type="FunFam" id="3.30.40.10:FF:000270">
    <property type="entry name" value="pathogenesis-related homeodomain protein-like"/>
    <property type="match status" value="1"/>
</dbReference>
<organism evidence="17 18">
    <name type="scientific">Salvia divinorum</name>
    <name type="common">Maria pastora</name>
    <name type="synonym">Diviner's sage</name>
    <dbReference type="NCBI Taxonomy" id="28513"/>
    <lineage>
        <taxon>Eukaryota</taxon>
        <taxon>Viridiplantae</taxon>
        <taxon>Streptophyta</taxon>
        <taxon>Embryophyta</taxon>
        <taxon>Tracheophyta</taxon>
        <taxon>Spermatophyta</taxon>
        <taxon>Magnoliopsida</taxon>
        <taxon>eudicotyledons</taxon>
        <taxon>Gunneridae</taxon>
        <taxon>Pentapetalae</taxon>
        <taxon>asterids</taxon>
        <taxon>lamiids</taxon>
        <taxon>Lamiales</taxon>
        <taxon>Lamiaceae</taxon>
        <taxon>Nepetoideae</taxon>
        <taxon>Mentheae</taxon>
        <taxon>Salviinae</taxon>
        <taxon>Salvia</taxon>
        <taxon>Salvia subgen. Calosphace</taxon>
    </lineage>
</organism>
<protein>
    <submittedName>
        <fullName evidence="17">Pathogenesis-related homeodomain protein-like isoform X1</fullName>
    </submittedName>
</protein>
<dbReference type="AlphaFoldDB" id="A0ABD1GZE3"/>
<dbReference type="InterPro" id="IPR013083">
    <property type="entry name" value="Znf_RING/FYVE/PHD"/>
</dbReference>
<dbReference type="PROSITE" id="PS01359">
    <property type="entry name" value="ZF_PHD_1"/>
    <property type="match status" value="1"/>
</dbReference>
<reference evidence="17 18" key="1">
    <citation type="submission" date="2024-06" db="EMBL/GenBank/DDBJ databases">
        <title>A chromosome level genome sequence of Diviner's sage (Salvia divinorum).</title>
        <authorList>
            <person name="Ford S.A."/>
            <person name="Ro D.-K."/>
            <person name="Ness R.W."/>
            <person name="Phillips M.A."/>
        </authorList>
    </citation>
    <scope>NUCLEOTIDE SEQUENCE [LARGE SCALE GENOMIC DNA]</scope>
    <source>
        <strain evidence="17">SAF-2024a</strain>
        <tissue evidence="17">Leaf</tissue>
    </source>
</reference>
<keyword evidence="9" id="KW-0804">Transcription</keyword>
<evidence type="ECO:0000256" key="1">
    <source>
        <dbReference type="ARBA" id="ARBA00004123"/>
    </source>
</evidence>
<feature type="compositionally biased region" description="Basic and acidic residues" evidence="14">
    <location>
        <begin position="100"/>
        <end position="117"/>
    </location>
</feature>
<dbReference type="Gene3D" id="1.10.10.60">
    <property type="entry name" value="Homeodomain-like"/>
    <property type="match status" value="1"/>
</dbReference>
<keyword evidence="3" id="KW-0479">Metal-binding</keyword>
<dbReference type="GO" id="GO:0005634">
    <property type="term" value="C:nucleus"/>
    <property type="evidence" value="ECO:0007669"/>
    <property type="project" value="UniProtKB-SubCell"/>
</dbReference>
<accession>A0ABD1GZE3</accession>
<dbReference type="PROSITE" id="PS50071">
    <property type="entry name" value="HOMEOBOX_2"/>
    <property type="match status" value="1"/>
</dbReference>
<dbReference type="InterPro" id="IPR019786">
    <property type="entry name" value="Zinc_finger_PHD-type_CS"/>
</dbReference>
<keyword evidence="4 12" id="KW-0863">Zinc-finger</keyword>
<feature type="compositionally biased region" description="Basic and acidic residues" evidence="14">
    <location>
        <begin position="21"/>
        <end position="31"/>
    </location>
</feature>
<dbReference type="PANTHER" id="PTHR12628">
    <property type="entry name" value="POLYCOMB-LIKE TRANSCRIPTION FACTOR"/>
    <property type="match status" value="1"/>
</dbReference>
<evidence type="ECO:0000256" key="11">
    <source>
        <dbReference type="PROSITE-ProRule" id="PRU00108"/>
    </source>
</evidence>
<name>A0ABD1GZE3_SALDI</name>
<dbReference type="GO" id="GO:0043565">
    <property type="term" value="F:sequence-specific DNA binding"/>
    <property type="evidence" value="ECO:0007669"/>
    <property type="project" value="UniProtKB-ARBA"/>
</dbReference>
<evidence type="ECO:0000256" key="8">
    <source>
        <dbReference type="ARBA" id="ARBA00023155"/>
    </source>
</evidence>
<feature type="compositionally biased region" description="Acidic residues" evidence="14">
    <location>
        <begin position="322"/>
        <end position="337"/>
    </location>
</feature>
<sequence length="705" mass="80010">MPGAAKRATRKKLNLEDDERTLESLKRELKPQNKGHSSKSKSKAREIKSGIKVHSSLSKCKSKSSGKDDGNVSFKRRKVVKKTVVNRTKTFKKQPSFGGLKDKSSNANKVNDKDSNSRKSKRRKKKSKNNVELDEASRLQRRTRYLLIKVKLEQNLIDAYSTEGWKGQSREKIKPEKELQRAEQQILKCKLGIREAIHQLDLLSSDGRINDSAVASDGSMHHEHIICAKCKLREALPDNDIILCDGTCNRAFHQECMDPPLSTENIPPGDEGWFCKFCKKKTEILEATNAHLGTHFPLDSNWQDVFKDEAALPDGANSVLFQEEEWPSDDSEDDDYDPDRNECSCSGNMSTSESDASQYSSSFLGSLEDEDGRFEVRSNRSFDETLELIGGDSDEIHNDEVVSHPRQRAAVDYIKLYNEMFGKNATESEQISEDEDWGPTKRKRRATDTNAASTLMTLGETDDKFCVETLSDLKEKQLTKKMKKPIFRLPHDAVEKLRHVFAENELPERALRVSLSKQLGLQFEKVNKWFKNARYLALKARKQTGSAEVPVSPGIQKESSSDTKVGVWDQIPSRNNTASAETKVSKRFLQRRNTHLLNHSYKIKQRRKPLLQSSGRNQMSVDLGDDVSLKHLRDKAKEAKKKLNSKSRGCMLEAETKMNRLCEIKSRLEKLHQRLLELPCSRLGKANSGDGSVLFVPIAELKEKM</sequence>
<dbReference type="SUPFAM" id="SSF46689">
    <property type="entry name" value="Homeodomain-like"/>
    <property type="match status" value="1"/>
</dbReference>
<feature type="domain" description="Homeobox" evidence="16">
    <location>
        <begin position="480"/>
        <end position="540"/>
    </location>
</feature>
<dbReference type="InterPro" id="IPR001965">
    <property type="entry name" value="Znf_PHD"/>
</dbReference>
<comment type="caution">
    <text evidence="17">The sequence shown here is derived from an EMBL/GenBank/DDBJ whole genome shotgun (WGS) entry which is preliminary data.</text>
</comment>
<dbReference type="GO" id="GO:0008270">
    <property type="term" value="F:zinc ion binding"/>
    <property type="evidence" value="ECO:0007669"/>
    <property type="project" value="UniProtKB-KW"/>
</dbReference>
<evidence type="ECO:0000259" key="16">
    <source>
        <dbReference type="PROSITE" id="PS50071"/>
    </source>
</evidence>
<keyword evidence="6" id="KW-0805">Transcription regulation</keyword>
<feature type="region of interest" description="Disordered" evidence="14">
    <location>
        <begin position="427"/>
        <end position="448"/>
    </location>
</feature>
<dbReference type="SMART" id="SM00389">
    <property type="entry name" value="HOX"/>
    <property type="match status" value="1"/>
</dbReference>
<keyword evidence="10 11" id="KW-0539">Nucleus</keyword>
<evidence type="ECO:0000256" key="3">
    <source>
        <dbReference type="ARBA" id="ARBA00022723"/>
    </source>
</evidence>
<dbReference type="SMART" id="SM00249">
    <property type="entry name" value="PHD"/>
    <property type="match status" value="1"/>
</dbReference>
<dbReference type="Pfam" id="PF00046">
    <property type="entry name" value="Homeodomain"/>
    <property type="match status" value="1"/>
</dbReference>
<dbReference type="CDD" id="cd00086">
    <property type="entry name" value="homeodomain"/>
    <property type="match status" value="1"/>
</dbReference>
<dbReference type="Gene3D" id="3.30.40.10">
    <property type="entry name" value="Zinc/RING finger domain, C3HC4 (zinc finger)"/>
    <property type="match status" value="1"/>
</dbReference>
<evidence type="ECO:0000313" key="18">
    <source>
        <dbReference type="Proteomes" id="UP001567538"/>
    </source>
</evidence>
<proteinExistence type="inferred from homology"/>
<gene>
    <name evidence="17" type="ORF">AAHA92_17627</name>
</gene>
<evidence type="ECO:0000256" key="4">
    <source>
        <dbReference type="ARBA" id="ARBA00022771"/>
    </source>
</evidence>
<evidence type="ECO:0000256" key="5">
    <source>
        <dbReference type="ARBA" id="ARBA00022833"/>
    </source>
</evidence>
<keyword evidence="5" id="KW-0862">Zinc</keyword>
<keyword evidence="8 11" id="KW-0371">Homeobox</keyword>
<dbReference type="InterPro" id="IPR011011">
    <property type="entry name" value="Znf_FYVE_PHD"/>
</dbReference>
<dbReference type="PROSITE" id="PS50016">
    <property type="entry name" value="ZF_PHD_2"/>
    <property type="match status" value="1"/>
</dbReference>
<comment type="subcellular location">
    <subcellularLocation>
        <location evidence="1 11 13">Nucleus</location>
    </subcellularLocation>
</comment>
<dbReference type="SUPFAM" id="SSF57903">
    <property type="entry name" value="FYVE/PHD zinc finger"/>
    <property type="match status" value="1"/>
</dbReference>
<evidence type="ECO:0000256" key="14">
    <source>
        <dbReference type="SAM" id="MobiDB-lite"/>
    </source>
</evidence>
<evidence type="ECO:0000256" key="13">
    <source>
        <dbReference type="RuleBase" id="RU000682"/>
    </source>
</evidence>